<keyword evidence="6" id="KW-0238">DNA-binding</keyword>
<feature type="compositionally biased region" description="Polar residues" evidence="8">
    <location>
        <begin position="270"/>
        <end position="282"/>
    </location>
</feature>
<accession>A0AA36CMN8</accession>
<keyword evidence="5" id="KW-0779">Telomere</keyword>
<keyword evidence="4" id="KW-0158">Chromosome</keyword>
<sequence length="540" mass="60410">MFETLVEYRKKLSSSHAELPAPVAIQVVGTFITERQSSVLRCWDGTELHNEMLRMARRMDLRLSLVKDDEILEEKGWAPEHVLEASRGRCVDVFLYEYAKDLKYIQAGSFIELHNVDYRYTQSTDSAYLRLPMTPRSRGGTSSKILEIECPEAHPVACEMQAFETQPDETMETADGDNAPADQPPPVQPLDASVAEPSIMLVKQEIASPSRRLQSQESRLNTTPLWSDAGTRGRPPTEQGPSSPVPPPVVQSSTTNSPIRKSILVKPEESSTPQPATQNANSPARRDSTFAVPAVPTRSPPAKRRNLGPGPSTQAQLTESQASASSIPDSLASQGAALEKAKRAMVNLFDQNDHATPETRLINLIKEQRAREYLRRLTDLTQDPTWDQEALVAITAKVGDVVWFYNWLLPASDLLSAPAFVERARARMISWALRCTECFEQIPIGTRKAVKSAFCPHCFEAQGKLFPCEALYRILVPVWFYDDNSQDRLIYLRIDNMALSICSKFYLLPAKSVVRGHPRDDHGETVLMDVLDCRVRAKLH</sequence>
<feature type="domain" description="Protection of telomeres protein 1 ssDNA-binding" evidence="9">
    <location>
        <begin position="25"/>
        <end position="131"/>
    </location>
</feature>
<feature type="region of interest" description="Disordered" evidence="8">
    <location>
        <begin position="167"/>
        <end position="191"/>
    </location>
</feature>
<evidence type="ECO:0000256" key="6">
    <source>
        <dbReference type="ARBA" id="ARBA00023125"/>
    </source>
</evidence>
<keyword evidence="7" id="KW-0539">Nucleus</keyword>
<dbReference type="EMBL" id="CATQJA010002491">
    <property type="protein sequence ID" value="CAJ0570855.1"/>
    <property type="molecule type" value="Genomic_DNA"/>
</dbReference>
<evidence type="ECO:0000256" key="5">
    <source>
        <dbReference type="ARBA" id="ARBA00022895"/>
    </source>
</evidence>
<organism evidence="10 11">
    <name type="scientific">Mesorhabditis spiculigera</name>
    <dbReference type="NCBI Taxonomy" id="96644"/>
    <lineage>
        <taxon>Eukaryota</taxon>
        <taxon>Metazoa</taxon>
        <taxon>Ecdysozoa</taxon>
        <taxon>Nematoda</taxon>
        <taxon>Chromadorea</taxon>
        <taxon>Rhabditida</taxon>
        <taxon>Rhabditina</taxon>
        <taxon>Rhabditomorpha</taxon>
        <taxon>Rhabditoidea</taxon>
        <taxon>Rhabditidae</taxon>
        <taxon>Mesorhabditinae</taxon>
        <taxon>Mesorhabditis</taxon>
    </lineage>
</organism>
<protein>
    <recommendedName>
        <fullName evidence="9">Protection of telomeres protein 1 ssDNA-binding domain-containing protein</fullName>
    </recommendedName>
</protein>
<dbReference type="GO" id="GO:0000781">
    <property type="term" value="C:chromosome, telomeric region"/>
    <property type="evidence" value="ECO:0007669"/>
    <property type="project" value="UniProtKB-SubCell"/>
</dbReference>
<proteinExistence type="inferred from homology"/>
<comment type="subcellular location">
    <subcellularLocation>
        <location evidence="2">Chromosome</location>
        <location evidence="2">Telomere</location>
    </subcellularLocation>
    <subcellularLocation>
        <location evidence="1">Nucleus</location>
    </subcellularLocation>
</comment>
<evidence type="ECO:0000256" key="2">
    <source>
        <dbReference type="ARBA" id="ARBA00004574"/>
    </source>
</evidence>
<dbReference type="AlphaFoldDB" id="A0AA36CMN8"/>
<keyword evidence="11" id="KW-1185">Reference proteome</keyword>
<feature type="region of interest" description="Disordered" evidence="8">
    <location>
        <begin position="207"/>
        <end position="331"/>
    </location>
</feature>
<dbReference type="InterPro" id="IPR032042">
    <property type="entry name" value="POT1PC"/>
</dbReference>
<evidence type="ECO:0000313" key="10">
    <source>
        <dbReference type="EMBL" id="CAJ0570855.1"/>
    </source>
</evidence>
<dbReference type="Pfam" id="PF16686">
    <property type="entry name" value="POT1PC"/>
    <property type="match status" value="1"/>
</dbReference>
<evidence type="ECO:0000256" key="3">
    <source>
        <dbReference type="ARBA" id="ARBA00008442"/>
    </source>
</evidence>
<evidence type="ECO:0000256" key="7">
    <source>
        <dbReference type="ARBA" id="ARBA00023242"/>
    </source>
</evidence>
<evidence type="ECO:0000259" key="9">
    <source>
        <dbReference type="Pfam" id="PF16686"/>
    </source>
</evidence>
<comment type="caution">
    <text evidence="10">The sequence shown here is derived from an EMBL/GenBank/DDBJ whole genome shotgun (WGS) entry which is preliminary data.</text>
</comment>
<dbReference type="SUPFAM" id="SSF50249">
    <property type="entry name" value="Nucleic acid-binding proteins"/>
    <property type="match status" value="1"/>
</dbReference>
<comment type="similarity">
    <text evidence="3">Belongs to the telombin family.</text>
</comment>
<evidence type="ECO:0000256" key="8">
    <source>
        <dbReference type="SAM" id="MobiDB-lite"/>
    </source>
</evidence>
<gene>
    <name evidence="10" type="ORF">MSPICULIGERA_LOCUS9288</name>
</gene>
<dbReference type="GO" id="GO:0005634">
    <property type="term" value="C:nucleus"/>
    <property type="evidence" value="ECO:0007669"/>
    <property type="project" value="UniProtKB-SubCell"/>
</dbReference>
<dbReference type="InterPro" id="IPR012340">
    <property type="entry name" value="NA-bd_OB-fold"/>
</dbReference>
<feature type="non-terminal residue" evidence="10">
    <location>
        <position position="1"/>
    </location>
</feature>
<dbReference type="Proteomes" id="UP001177023">
    <property type="component" value="Unassembled WGS sequence"/>
</dbReference>
<reference evidence="10" key="1">
    <citation type="submission" date="2023-06" db="EMBL/GenBank/DDBJ databases">
        <authorList>
            <person name="Delattre M."/>
        </authorList>
    </citation>
    <scope>NUCLEOTIDE SEQUENCE</scope>
    <source>
        <strain evidence="10">AF72</strain>
    </source>
</reference>
<dbReference type="Gene3D" id="2.40.50.140">
    <property type="entry name" value="Nucleic acid-binding proteins"/>
    <property type="match status" value="1"/>
</dbReference>
<feature type="compositionally biased region" description="Polar residues" evidence="8">
    <location>
        <begin position="311"/>
        <end position="331"/>
    </location>
</feature>
<evidence type="ECO:0000256" key="1">
    <source>
        <dbReference type="ARBA" id="ARBA00004123"/>
    </source>
</evidence>
<feature type="compositionally biased region" description="Polar residues" evidence="8">
    <location>
        <begin position="211"/>
        <end position="225"/>
    </location>
</feature>
<name>A0AA36CMN8_9BILA</name>
<evidence type="ECO:0000313" key="11">
    <source>
        <dbReference type="Proteomes" id="UP001177023"/>
    </source>
</evidence>
<evidence type="ECO:0000256" key="4">
    <source>
        <dbReference type="ARBA" id="ARBA00022454"/>
    </source>
</evidence>
<dbReference type="GO" id="GO:0043047">
    <property type="term" value="F:single-stranded telomeric DNA binding"/>
    <property type="evidence" value="ECO:0007669"/>
    <property type="project" value="InterPro"/>
</dbReference>